<keyword evidence="2" id="KW-0805">Transcription regulation</keyword>
<evidence type="ECO:0000256" key="1">
    <source>
        <dbReference type="ARBA" id="ARBA00022491"/>
    </source>
</evidence>
<dbReference type="Gene3D" id="1.10.1660.10">
    <property type="match status" value="1"/>
</dbReference>
<dbReference type="PANTHER" id="PTHR30204">
    <property type="entry name" value="REDOX-CYCLING DRUG-SENSING TRANSCRIPTIONAL ACTIVATOR SOXR"/>
    <property type="match status" value="1"/>
</dbReference>
<feature type="coiled-coil region" evidence="5">
    <location>
        <begin position="82"/>
        <end position="112"/>
    </location>
</feature>
<gene>
    <name evidence="8" type="ORF">ADS79_17660</name>
    <name evidence="7" type="ORF">BRE01_35330</name>
</gene>
<dbReference type="InterPro" id="IPR009061">
    <property type="entry name" value="DNA-bd_dom_put_sf"/>
</dbReference>
<dbReference type="PROSITE" id="PS50937">
    <property type="entry name" value="HTH_MERR_2"/>
    <property type="match status" value="1"/>
</dbReference>
<keyword evidence="3" id="KW-0238">DNA-binding</keyword>
<evidence type="ECO:0000256" key="3">
    <source>
        <dbReference type="ARBA" id="ARBA00023125"/>
    </source>
</evidence>
<dbReference type="GO" id="GO:0003677">
    <property type="term" value="F:DNA binding"/>
    <property type="evidence" value="ECO:0007669"/>
    <property type="project" value="UniProtKB-KW"/>
</dbReference>
<dbReference type="OrthoDB" id="9773308at2"/>
<dbReference type="InterPro" id="IPR011256">
    <property type="entry name" value="Reg_factor_effector_dom_sf"/>
</dbReference>
<dbReference type="InterPro" id="IPR047057">
    <property type="entry name" value="MerR_fam"/>
</dbReference>
<evidence type="ECO:0000259" key="6">
    <source>
        <dbReference type="PROSITE" id="PS50937"/>
    </source>
</evidence>
<evidence type="ECO:0000313" key="9">
    <source>
        <dbReference type="Proteomes" id="UP000036834"/>
    </source>
</evidence>
<evidence type="ECO:0000313" key="8">
    <source>
        <dbReference type="EMBL" id="KNB70703.1"/>
    </source>
</evidence>
<dbReference type="Proteomes" id="UP000036834">
    <property type="component" value="Unassembled WGS sequence"/>
</dbReference>
<dbReference type="GO" id="GO:0003700">
    <property type="term" value="F:DNA-binding transcription factor activity"/>
    <property type="evidence" value="ECO:0007669"/>
    <property type="project" value="InterPro"/>
</dbReference>
<dbReference type="STRING" id="54915.ADS79_17660"/>
<dbReference type="PATRIC" id="fig|54915.3.peg.2608"/>
<dbReference type="EMBL" id="BJON01000014">
    <property type="protein sequence ID" value="GED69831.1"/>
    <property type="molecule type" value="Genomic_DNA"/>
</dbReference>
<evidence type="ECO:0000313" key="7">
    <source>
        <dbReference type="EMBL" id="GED69831.1"/>
    </source>
</evidence>
<dbReference type="SUPFAM" id="SSF46955">
    <property type="entry name" value="Putative DNA-binding domain"/>
    <property type="match status" value="1"/>
</dbReference>
<dbReference type="Proteomes" id="UP000319578">
    <property type="component" value="Unassembled WGS sequence"/>
</dbReference>
<protein>
    <submittedName>
        <fullName evidence="7">MerR family transcriptional regulator</fullName>
    </submittedName>
</protein>
<keyword evidence="10" id="KW-1185">Reference proteome</keyword>
<accession>A0A0K9YPQ4</accession>
<dbReference type="SUPFAM" id="SSF55136">
    <property type="entry name" value="Probable bacterial effector-binding domain"/>
    <property type="match status" value="1"/>
</dbReference>
<feature type="domain" description="HTH merR-type" evidence="6">
    <location>
        <begin position="4"/>
        <end position="74"/>
    </location>
</feature>
<dbReference type="InterPro" id="IPR000551">
    <property type="entry name" value="MerR-type_HTH_dom"/>
</dbReference>
<proteinExistence type="predicted"/>
<organism evidence="8 9">
    <name type="scientific">Brevibacillus reuszeri</name>
    <dbReference type="NCBI Taxonomy" id="54915"/>
    <lineage>
        <taxon>Bacteria</taxon>
        <taxon>Bacillati</taxon>
        <taxon>Bacillota</taxon>
        <taxon>Bacilli</taxon>
        <taxon>Bacillales</taxon>
        <taxon>Paenibacillaceae</taxon>
        <taxon>Brevibacillus</taxon>
    </lineage>
</organism>
<dbReference type="RefSeq" id="WP_049739718.1">
    <property type="nucleotide sequence ID" value="NZ_BJON01000014.1"/>
</dbReference>
<name>A0A0K9YPQ4_9BACL</name>
<dbReference type="PANTHER" id="PTHR30204:SF69">
    <property type="entry name" value="MERR-FAMILY TRANSCRIPTIONAL REGULATOR"/>
    <property type="match status" value="1"/>
</dbReference>
<reference evidence="8" key="2">
    <citation type="submission" date="2015-07" db="EMBL/GenBank/DDBJ databases">
        <title>MeaNS - Measles Nucleotide Surveillance Program.</title>
        <authorList>
            <person name="Tran T."/>
            <person name="Druce J."/>
        </authorList>
    </citation>
    <scope>NUCLEOTIDE SEQUENCE</scope>
    <source>
        <strain evidence="8">DSM 9887</strain>
    </source>
</reference>
<dbReference type="Gene3D" id="3.20.80.10">
    <property type="entry name" value="Regulatory factor, effector binding domain"/>
    <property type="match status" value="1"/>
</dbReference>
<evidence type="ECO:0000256" key="4">
    <source>
        <dbReference type="ARBA" id="ARBA00023163"/>
    </source>
</evidence>
<dbReference type="AlphaFoldDB" id="A0A0K9YPQ4"/>
<keyword evidence="1" id="KW-0678">Repressor</keyword>
<sequence>MEAYFRIGEISTMFNIPLQTLRYYDKIGLFSPVHINRDTGYRTYSLSQLPLLHRIKKFKSMELPFSEIKELAATQWDAERMDQVYAVQLERLEQKMRELEAVKIELEAKRHRRLTLQSQPKNQIFVREYEARQVFCKSIDVSTYKEQEAEYYRTFLPFSNQLDYINLEPGFIVTQSAFFQERMNPSYLFLVNPTVVPEEFQSHRLAGGAYLTFLIEDSHANSPNYYSLLRKHILEQEIEIVSPVYEFCYTSMWELQVQINPLTLQSL</sequence>
<dbReference type="SMART" id="SM00422">
    <property type="entry name" value="HTH_MERR"/>
    <property type="match status" value="1"/>
</dbReference>
<reference evidence="9" key="1">
    <citation type="submission" date="2015-07" db="EMBL/GenBank/DDBJ databases">
        <title>Genome sequencing project for genomic taxonomy and phylogenomics of Bacillus-like bacteria.</title>
        <authorList>
            <person name="Liu B."/>
            <person name="Wang J."/>
            <person name="Zhu Y."/>
            <person name="Liu G."/>
            <person name="Chen Q."/>
            <person name="Chen Z."/>
            <person name="Lan J."/>
            <person name="Che J."/>
            <person name="Ge C."/>
            <person name="Shi H."/>
            <person name="Pan Z."/>
            <person name="Liu X."/>
        </authorList>
    </citation>
    <scope>NUCLEOTIDE SEQUENCE [LARGE SCALE GENOMIC DNA]</scope>
    <source>
        <strain evidence="9">DSM 9887</strain>
    </source>
</reference>
<dbReference type="EMBL" id="LGIQ01000009">
    <property type="protein sequence ID" value="KNB70703.1"/>
    <property type="molecule type" value="Genomic_DNA"/>
</dbReference>
<keyword evidence="5" id="KW-0175">Coiled coil</keyword>
<evidence type="ECO:0000256" key="5">
    <source>
        <dbReference type="SAM" id="Coils"/>
    </source>
</evidence>
<reference evidence="7 10" key="3">
    <citation type="submission" date="2019-06" db="EMBL/GenBank/DDBJ databases">
        <title>Whole genome shotgun sequence of Brevibacillus reuszeri NBRC 15719.</title>
        <authorList>
            <person name="Hosoyama A."/>
            <person name="Uohara A."/>
            <person name="Ohji S."/>
            <person name="Ichikawa N."/>
        </authorList>
    </citation>
    <scope>NUCLEOTIDE SEQUENCE [LARGE SCALE GENOMIC DNA]</scope>
    <source>
        <strain evidence="7 10">NBRC 15719</strain>
    </source>
</reference>
<evidence type="ECO:0000256" key="2">
    <source>
        <dbReference type="ARBA" id="ARBA00023015"/>
    </source>
</evidence>
<keyword evidence="4" id="KW-0804">Transcription</keyword>
<comment type="caution">
    <text evidence="8">The sequence shown here is derived from an EMBL/GenBank/DDBJ whole genome shotgun (WGS) entry which is preliminary data.</text>
</comment>
<evidence type="ECO:0000313" key="10">
    <source>
        <dbReference type="Proteomes" id="UP000319578"/>
    </source>
</evidence>
<dbReference type="Pfam" id="PF13411">
    <property type="entry name" value="MerR_1"/>
    <property type="match status" value="1"/>
</dbReference>